<feature type="compositionally biased region" description="Polar residues" evidence="3">
    <location>
        <begin position="290"/>
        <end position="310"/>
    </location>
</feature>
<organism evidence="5">
    <name type="scientific">Notodromas monacha</name>
    <dbReference type="NCBI Taxonomy" id="399045"/>
    <lineage>
        <taxon>Eukaryota</taxon>
        <taxon>Metazoa</taxon>
        <taxon>Ecdysozoa</taxon>
        <taxon>Arthropoda</taxon>
        <taxon>Crustacea</taxon>
        <taxon>Oligostraca</taxon>
        <taxon>Ostracoda</taxon>
        <taxon>Podocopa</taxon>
        <taxon>Podocopida</taxon>
        <taxon>Cypridocopina</taxon>
        <taxon>Cypridoidea</taxon>
        <taxon>Cyprididae</taxon>
        <taxon>Notodromas</taxon>
    </lineage>
</organism>
<feature type="region of interest" description="Disordered" evidence="3">
    <location>
        <begin position="439"/>
        <end position="510"/>
    </location>
</feature>
<proteinExistence type="predicted"/>
<feature type="region of interest" description="Disordered" evidence="3">
    <location>
        <begin position="61"/>
        <end position="85"/>
    </location>
</feature>
<evidence type="ECO:0000256" key="1">
    <source>
        <dbReference type="ARBA" id="ARBA00023157"/>
    </source>
</evidence>
<evidence type="ECO:0000313" key="6">
    <source>
        <dbReference type="Proteomes" id="UP000678499"/>
    </source>
</evidence>
<feature type="region of interest" description="Disordered" evidence="3">
    <location>
        <begin position="242"/>
        <end position="393"/>
    </location>
</feature>
<comment type="caution">
    <text evidence="2">Lacks conserved residue(s) required for the propagation of feature annotation.</text>
</comment>
<dbReference type="InterPro" id="IPR000859">
    <property type="entry name" value="CUB_dom"/>
</dbReference>
<dbReference type="EMBL" id="OA882146">
    <property type="protein sequence ID" value="CAD7273238.1"/>
    <property type="molecule type" value="Genomic_DNA"/>
</dbReference>
<dbReference type="OrthoDB" id="6381944at2759"/>
<feature type="compositionally biased region" description="Polar residues" evidence="3">
    <location>
        <begin position="155"/>
        <end position="178"/>
    </location>
</feature>
<feature type="compositionally biased region" description="Low complexity" evidence="3">
    <location>
        <begin position="618"/>
        <end position="647"/>
    </location>
</feature>
<dbReference type="Proteomes" id="UP000678499">
    <property type="component" value="Unassembled WGS sequence"/>
</dbReference>
<feature type="region of interest" description="Disordered" evidence="3">
    <location>
        <begin position="1080"/>
        <end position="1116"/>
    </location>
</feature>
<feature type="compositionally biased region" description="Basic and acidic residues" evidence="3">
    <location>
        <begin position="666"/>
        <end position="679"/>
    </location>
</feature>
<keyword evidence="1" id="KW-1015">Disulfide bond</keyword>
<feature type="region of interest" description="Disordered" evidence="3">
    <location>
        <begin position="554"/>
        <end position="679"/>
    </location>
</feature>
<evidence type="ECO:0000256" key="2">
    <source>
        <dbReference type="PROSITE-ProRule" id="PRU00059"/>
    </source>
</evidence>
<feature type="domain" description="CUB" evidence="4">
    <location>
        <begin position="1242"/>
        <end position="1367"/>
    </location>
</feature>
<dbReference type="PROSITE" id="PS01180">
    <property type="entry name" value="CUB"/>
    <property type="match status" value="1"/>
</dbReference>
<feature type="compositionally biased region" description="Basic and acidic residues" evidence="3">
    <location>
        <begin position="197"/>
        <end position="207"/>
    </location>
</feature>
<feature type="compositionally biased region" description="Acidic residues" evidence="3">
    <location>
        <begin position="252"/>
        <end position="264"/>
    </location>
</feature>
<feature type="compositionally biased region" description="Polar residues" evidence="3">
    <location>
        <begin position="468"/>
        <end position="505"/>
    </location>
</feature>
<accession>A0A7R9BDI5</accession>
<reference evidence="5" key="1">
    <citation type="submission" date="2020-11" db="EMBL/GenBank/DDBJ databases">
        <authorList>
            <person name="Tran Van P."/>
        </authorList>
    </citation>
    <scope>NUCLEOTIDE SEQUENCE</scope>
</reference>
<feature type="region of interest" description="Disordered" evidence="3">
    <location>
        <begin position="881"/>
        <end position="967"/>
    </location>
</feature>
<feature type="region of interest" description="Disordered" evidence="3">
    <location>
        <begin position="744"/>
        <end position="768"/>
    </location>
</feature>
<feature type="compositionally biased region" description="Basic and acidic residues" evidence="3">
    <location>
        <begin position="1084"/>
        <end position="1094"/>
    </location>
</feature>
<feature type="compositionally biased region" description="Basic and acidic residues" evidence="3">
    <location>
        <begin position="952"/>
        <end position="964"/>
    </location>
</feature>
<feature type="region of interest" description="Disordered" evidence="3">
    <location>
        <begin position="126"/>
        <end position="207"/>
    </location>
</feature>
<sequence>MGGKTASRQDVTNVTIAFVSEITIRAEVCGQESPELIVKRGEKRNISYWAPFTHPIVVPTQLPINADSAPTTTGKQEPEEPPTTINTLSSSIAAESQVDSVHQNEISHDETEEELFTNTEHLLKTTTSIPEDVTEKKHSHPQGTGSSEDNLKELITTTRSLEESAITTTIKTDSSEAPTESPDAKVENPVSLEEIDEPTKLQVHHESTASFEILSEKEKPDLKTTTTTAIVEEVTASAIVQTTDAPKVSDIVNDDNLDLQEETISDLQNQNDAAETGKTEKPEPSLPENFGQNGEISSNTEASKKTSSVTEAEEFTDASKVEGTEKPKLSPDVPNDAKSNPQEDKIISDSETSKDVPLATLEDVTSASEVGNTEKPKPSLVGNSDELLSEKDKIVSNSPSIFEETTVASKVERTEKPAESSLVLNDDDNLELQDILFPSTASKDEKVTISPDAAENTEKPEKVLIVNDGNSETQDKIFSSTDTVQETSSLSSAKSEEFTTLANSDITEKPEQSLLAVNDENMEPEADEIVSNTENPETSSENFQKIEEKITAASPNYDGLQNDEPATTSAVVVQRKQPSLEEEEIFTNKLPTKPFSSDPEKHRQAVNDESVNSRNDESTTIITTEETAAEENGTMTTESESTTTEGTQFAENNPPSPSFRNSNVKPSDDASEKDVAFDSPKEEHVIAAIYDLLGATSAGNQEKGALRKRKATAADFATDDGDTSVPKSSNYRAVDAVFPVVQAETSPENDVTAREAAENGKTQQQRNPGHSLWSVFLNAYNAASGIWDTSKADESQLKVIPAPQLGQAQSHQHDDDAILHHDGTHHRHHNKVIKTEEIQDGGITHVIVGSFDASESQFPMSGHDHLLHEGQSLSVSYQLSVEPHHGPGGKRGTVLSEPLDPTTAHHGTPVQGKEGSQLDRGSMMESSHFAEKSDTSFQQPKITYDWIPSNGPEKRTEDNHENYNPKENVPTVAVSSHATLKLPRKPIIQEDFEEKLYLTKERTAEEKDTGAFFLPGAFVKAKFRPDTLEETVADIVSDSQAILLENPNKKVDVIPDEKVKIPLLVNPVIQEEKDIMGVMPADPATEKDPAETEMKSVNTADSSATTATTAPGPADNNEPVIFEAAISVPKFSQKLKPLNAPSKVTPYPMLKKKDGILVLGFESSSSSPIISTTSKATTVKIEDLFRNVQNPQVPSVVIISGKSKTRQQRRLAVDENNELLMRDPVEALRRGHEKFFRFLETQPTDFVDAFLDGRINSRRKRDAGHPGFGKGISCDWSIKAEDPSLFLLVTFRNISAPFSIDCQGAYIEVERENNGFQARWCDTKMPDPNGARQNIILARSEVRLGIFDDEASGKNMPTGFDAEVEVIDIRDSRNYEKFRNSMAYGQLRRLTNGR</sequence>
<evidence type="ECO:0000313" key="5">
    <source>
        <dbReference type="EMBL" id="CAD7273238.1"/>
    </source>
</evidence>
<evidence type="ECO:0000259" key="4">
    <source>
        <dbReference type="PROSITE" id="PS01180"/>
    </source>
</evidence>
<dbReference type="EMBL" id="CAJPEX010000109">
    <property type="protein sequence ID" value="CAG0913390.1"/>
    <property type="molecule type" value="Genomic_DNA"/>
</dbReference>
<feature type="compositionally biased region" description="Basic and acidic residues" evidence="3">
    <location>
        <begin position="341"/>
        <end position="354"/>
    </location>
</feature>
<name>A0A7R9BDI5_9CRUS</name>
<evidence type="ECO:0000256" key="3">
    <source>
        <dbReference type="SAM" id="MobiDB-lite"/>
    </source>
</evidence>
<gene>
    <name evidence="5" type="ORF">NMOB1V02_LOCUS1137</name>
</gene>
<feature type="compositionally biased region" description="Basic and acidic residues" evidence="3">
    <location>
        <begin position="317"/>
        <end position="329"/>
    </location>
</feature>
<keyword evidence="6" id="KW-1185">Reference proteome</keyword>
<protein>
    <recommendedName>
        <fullName evidence="4">CUB domain-containing protein</fullName>
    </recommendedName>
</protein>
<feature type="compositionally biased region" description="Low complexity" evidence="3">
    <location>
        <begin position="1099"/>
        <end position="1115"/>
    </location>
</feature>